<gene>
    <name evidence="1" type="ORF">Ciccas_007665</name>
</gene>
<comment type="caution">
    <text evidence="1">The sequence shown here is derived from an EMBL/GenBank/DDBJ whole genome shotgun (WGS) entry which is preliminary data.</text>
</comment>
<sequence>MFCLILLIQLSVGVPMMGFNQAEHLKKILKGSEAQDKFDDAEDLRKSSILVGTHNDAILSPDGEIFGRPDDAAVLESIDSITSDQASDNGFWQDIQLVNSSL</sequence>
<dbReference type="EMBL" id="JBJKFK010001209">
    <property type="protein sequence ID" value="KAL3313731.1"/>
    <property type="molecule type" value="Genomic_DNA"/>
</dbReference>
<dbReference type="AlphaFoldDB" id="A0ABD2Q6A8"/>
<reference evidence="1 2" key="1">
    <citation type="submission" date="2024-11" db="EMBL/GenBank/DDBJ databases">
        <title>Adaptive evolution of stress response genes in parasites aligns with host niche diversity.</title>
        <authorList>
            <person name="Hahn C."/>
            <person name="Resl P."/>
        </authorList>
    </citation>
    <scope>NUCLEOTIDE SEQUENCE [LARGE SCALE GENOMIC DNA]</scope>
    <source>
        <strain evidence="1">EGGRZ-B1_66</strain>
        <tissue evidence="1">Body</tissue>
    </source>
</reference>
<evidence type="ECO:0000313" key="1">
    <source>
        <dbReference type="EMBL" id="KAL3313731.1"/>
    </source>
</evidence>
<protein>
    <submittedName>
        <fullName evidence="1">Uncharacterized protein</fullName>
    </submittedName>
</protein>
<accession>A0ABD2Q6A8</accession>
<dbReference type="Proteomes" id="UP001626550">
    <property type="component" value="Unassembled WGS sequence"/>
</dbReference>
<proteinExistence type="predicted"/>
<name>A0ABD2Q6A8_9PLAT</name>
<keyword evidence="2" id="KW-1185">Reference proteome</keyword>
<organism evidence="1 2">
    <name type="scientific">Cichlidogyrus casuarinus</name>
    <dbReference type="NCBI Taxonomy" id="1844966"/>
    <lineage>
        <taxon>Eukaryota</taxon>
        <taxon>Metazoa</taxon>
        <taxon>Spiralia</taxon>
        <taxon>Lophotrochozoa</taxon>
        <taxon>Platyhelminthes</taxon>
        <taxon>Monogenea</taxon>
        <taxon>Monopisthocotylea</taxon>
        <taxon>Dactylogyridea</taxon>
        <taxon>Ancyrocephalidae</taxon>
        <taxon>Cichlidogyrus</taxon>
    </lineage>
</organism>
<evidence type="ECO:0000313" key="2">
    <source>
        <dbReference type="Proteomes" id="UP001626550"/>
    </source>
</evidence>